<feature type="compositionally biased region" description="Acidic residues" evidence="8">
    <location>
        <begin position="14"/>
        <end position="27"/>
    </location>
</feature>
<feature type="compositionally biased region" description="Basic and acidic residues" evidence="8">
    <location>
        <begin position="597"/>
        <end position="608"/>
    </location>
</feature>
<feature type="transmembrane region" description="Helical" evidence="7">
    <location>
        <begin position="434"/>
        <end position="455"/>
    </location>
</feature>
<comment type="caution">
    <text evidence="9">The sequence shown here is derived from an EMBL/GenBank/DDBJ whole genome shotgun (WGS) entry which is preliminary data.</text>
</comment>
<dbReference type="AlphaFoldDB" id="A0A8K1CIU6"/>
<organism evidence="9 10">
    <name type="scientific">Pythium oligandrum</name>
    <name type="common">Mycoparasitic fungus</name>
    <dbReference type="NCBI Taxonomy" id="41045"/>
    <lineage>
        <taxon>Eukaryota</taxon>
        <taxon>Sar</taxon>
        <taxon>Stramenopiles</taxon>
        <taxon>Oomycota</taxon>
        <taxon>Peronosporomycetes</taxon>
        <taxon>Pythiales</taxon>
        <taxon>Pythiaceae</taxon>
        <taxon>Pythium</taxon>
    </lineage>
</organism>
<feature type="transmembrane region" description="Helical" evidence="7">
    <location>
        <begin position="540"/>
        <end position="561"/>
    </location>
</feature>
<evidence type="ECO:0000313" key="10">
    <source>
        <dbReference type="Proteomes" id="UP000794436"/>
    </source>
</evidence>
<name>A0A8K1CIU6_PYTOL</name>
<sequence length="617" mass="67908">MMHRSATQRVVESGDIEELPDSFEDGGQDLNRLHSMRGSLDIDHPMSSRHPSSIDDRSSISLTMTPTTRFLDQPVLIDMTKDAKSTTGSSQTVPGRRGSGTYHDFGASGRFRAGLGMSTGDDLVQLQYETPSLLWMSIAAIIGIITGSLLNSVDVDPRLETWIGVPGEMYTRVMECVALPLIFTSVTICVAHLFISTKTQGVLKRMLLLLILAAFLASLVAMGVSFLMASSFKRKQVAPAAAAKTMISLQCANHFYVSTKTLKCDAKQLRDALPFTLVNITGITLQNTKVNDAREDVTFIAQTIDFFSIVFYDNITMAFSASQFLGIIIFSMFVGAGLIISQDYPTLAEQNNYFFLVLKQISVVLEMILNWLIRWIPLGAVSSLTNSIMTGVITQKAFEEYMFLPITLFVALAVYFLVVCLGYYILVRRNPFQFLGYLMPALVYVFASGSYVATIPVMMRSIESSRQVSRTLAQFTVSIGTAVSLCGSAAFYVVACIYMAYTSGIEHKLTAGRVIVLMILSTVTSFGAPRTGAPNLTFVATIWITTFGSGMPDSFPMLLSMEWLNVRMRRLVNVAVVAIVARIIAEQLDESAEDEEERVREYEGHDSIDNGSDIAPL</sequence>
<feature type="transmembrane region" description="Helical" evidence="7">
    <location>
        <begin position="353"/>
        <end position="373"/>
    </location>
</feature>
<dbReference type="GO" id="GO:0015293">
    <property type="term" value="F:symporter activity"/>
    <property type="evidence" value="ECO:0007669"/>
    <property type="project" value="UniProtKB-UniRule"/>
</dbReference>
<keyword evidence="7" id="KW-0769">Symport</keyword>
<feature type="transmembrane region" description="Helical" evidence="7">
    <location>
        <begin position="170"/>
        <end position="195"/>
    </location>
</feature>
<dbReference type="InterPro" id="IPR036458">
    <property type="entry name" value="Na:dicarbo_symporter_sf"/>
</dbReference>
<dbReference type="OrthoDB" id="5877963at2759"/>
<dbReference type="PRINTS" id="PR00173">
    <property type="entry name" value="EDTRNSPORT"/>
</dbReference>
<gene>
    <name evidence="9" type="ORF">Poli38472_012996</name>
</gene>
<evidence type="ECO:0000256" key="5">
    <source>
        <dbReference type="ARBA" id="ARBA00022989"/>
    </source>
</evidence>
<evidence type="ECO:0000256" key="1">
    <source>
        <dbReference type="ARBA" id="ARBA00004651"/>
    </source>
</evidence>
<feature type="region of interest" description="Disordered" evidence="8">
    <location>
        <begin position="1"/>
        <end position="32"/>
    </location>
</feature>
<dbReference type="SUPFAM" id="SSF118215">
    <property type="entry name" value="Proton glutamate symport protein"/>
    <property type="match status" value="1"/>
</dbReference>
<feature type="region of interest" description="Disordered" evidence="8">
    <location>
        <begin position="594"/>
        <end position="617"/>
    </location>
</feature>
<reference evidence="9" key="1">
    <citation type="submission" date="2019-03" db="EMBL/GenBank/DDBJ databases">
        <title>Long read genome sequence of the mycoparasitic Pythium oligandrum ATCC 38472 isolated from sugarbeet rhizosphere.</title>
        <authorList>
            <person name="Gaulin E."/>
        </authorList>
    </citation>
    <scope>NUCLEOTIDE SEQUENCE</scope>
    <source>
        <strain evidence="9">ATCC 38472_TT</strain>
    </source>
</reference>
<keyword evidence="4 7" id="KW-0812">Transmembrane</keyword>
<evidence type="ECO:0000256" key="8">
    <source>
        <dbReference type="SAM" id="MobiDB-lite"/>
    </source>
</evidence>
<dbReference type="Pfam" id="PF00375">
    <property type="entry name" value="SDF"/>
    <property type="match status" value="1"/>
</dbReference>
<feature type="transmembrane region" description="Helical" evidence="7">
    <location>
        <begin position="510"/>
        <end position="528"/>
    </location>
</feature>
<feature type="transmembrane region" description="Helical" evidence="7">
    <location>
        <begin position="133"/>
        <end position="150"/>
    </location>
</feature>
<feature type="transmembrane region" description="Helical" evidence="7">
    <location>
        <begin position="402"/>
        <end position="427"/>
    </location>
</feature>
<dbReference type="PANTHER" id="PTHR42865:SF7">
    <property type="entry name" value="PROTON_GLUTAMATE-ASPARTATE SYMPORTER"/>
    <property type="match status" value="1"/>
</dbReference>
<feature type="transmembrane region" description="Helical" evidence="7">
    <location>
        <begin position="321"/>
        <end position="341"/>
    </location>
</feature>
<feature type="transmembrane region" description="Helical" evidence="7">
    <location>
        <begin position="207"/>
        <end position="229"/>
    </location>
</feature>
<keyword evidence="3" id="KW-1003">Cell membrane</keyword>
<keyword evidence="2 7" id="KW-0813">Transport</keyword>
<dbReference type="Proteomes" id="UP000794436">
    <property type="component" value="Unassembled WGS sequence"/>
</dbReference>
<keyword evidence="6 7" id="KW-0472">Membrane</keyword>
<dbReference type="InterPro" id="IPR001991">
    <property type="entry name" value="Na-dicarboxylate_symporter"/>
</dbReference>
<proteinExistence type="inferred from homology"/>
<evidence type="ECO:0000256" key="7">
    <source>
        <dbReference type="RuleBase" id="RU361216"/>
    </source>
</evidence>
<keyword evidence="5 7" id="KW-1133">Transmembrane helix</keyword>
<dbReference type="PANTHER" id="PTHR42865">
    <property type="entry name" value="PROTON/GLUTAMATE-ASPARTATE SYMPORTER"/>
    <property type="match status" value="1"/>
</dbReference>
<comment type="similarity">
    <text evidence="7">Belongs to the dicarboxylate/amino acid:cation symporter (DAACS) (TC 2.A.23) family.</text>
</comment>
<feature type="compositionally biased region" description="Polar residues" evidence="8">
    <location>
        <begin position="1"/>
        <end position="10"/>
    </location>
</feature>
<evidence type="ECO:0000256" key="6">
    <source>
        <dbReference type="ARBA" id="ARBA00023136"/>
    </source>
</evidence>
<dbReference type="GO" id="GO:0005886">
    <property type="term" value="C:plasma membrane"/>
    <property type="evidence" value="ECO:0007669"/>
    <property type="project" value="UniProtKB-SubCell"/>
</dbReference>
<keyword evidence="10" id="KW-1185">Reference proteome</keyword>
<evidence type="ECO:0000256" key="2">
    <source>
        <dbReference type="ARBA" id="ARBA00022448"/>
    </source>
</evidence>
<evidence type="ECO:0000313" key="9">
    <source>
        <dbReference type="EMBL" id="TMW64374.1"/>
    </source>
</evidence>
<protein>
    <recommendedName>
        <fullName evidence="7">Amino acid transporter</fullName>
    </recommendedName>
</protein>
<evidence type="ECO:0000256" key="3">
    <source>
        <dbReference type="ARBA" id="ARBA00022475"/>
    </source>
</evidence>
<comment type="subcellular location">
    <subcellularLocation>
        <location evidence="1">Cell membrane</location>
        <topology evidence="1">Multi-pass membrane protein</topology>
    </subcellularLocation>
    <subcellularLocation>
        <location evidence="7">Membrane</location>
        <topology evidence="7">Multi-pass membrane protein</topology>
    </subcellularLocation>
</comment>
<evidence type="ECO:0000256" key="4">
    <source>
        <dbReference type="ARBA" id="ARBA00022692"/>
    </source>
</evidence>
<accession>A0A8K1CIU6</accession>
<feature type="transmembrane region" description="Helical" evidence="7">
    <location>
        <begin position="475"/>
        <end position="498"/>
    </location>
</feature>
<dbReference type="Gene3D" id="1.10.3860.10">
    <property type="entry name" value="Sodium:dicarboxylate symporter"/>
    <property type="match status" value="1"/>
</dbReference>
<dbReference type="EMBL" id="SPLM01000040">
    <property type="protein sequence ID" value="TMW64374.1"/>
    <property type="molecule type" value="Genomic_DNA"/>
</dbReference>